<keyword evidence="5" id="KW-0472">Membrane</keyword>
<dbReference type="InterPro" id="IPR050982">
    <property type="entry name" value="Auxin_biosynth/cation_transpt"/>
</dbReference>
<evidence type="ECO:0000256" key="3">
    <source>
        <dbReference type="ARBA" id="ARBA00039148"/>
    </source>
</evidence>
<evidence type="ECO:0000313" key="6">
    <source>
        <dbReference type="EMBL" id="KAH9300426.1"/>
    </source>
</evidence>
<keyword evidence="7" id="KW-1185">Reference proteome</keyword>
<accession>A0AA38CFV4</accession>
<dbReference type="AlphaFoldDB" id="A0AA38CFV4"/>
<keyword evidence="5" id="KW-0812">Transmembrane</keyword>
<dbReference type="GO" id="GO:0103075">
    <property type="term" value="F:indole-3-pyruvate monooxygenase activity"/>
    <property type="evidence" value="ECO:0007669"/>
    <property type="project" value="UniProtKB-EC"/>
</dbReference>
<name>A0AA38CFV4_TAXCH</name>
<evidence type="ECO:0000256" key="1">
    <source>
        <dbReference type="ARBA" id="ARBA00009183"/>
    </source>
</evidence>
<gene>
    <name evidence="6" type="ORF">KI387_012009</name>
</gene>
<dbReference type="PANTHER" id="PTHR43539:SF78">
    <property type="entry name" value="FLAVIN-CONTAINING MONOOXYGENASE"/>
    <property type="match status" value="1"/>
</dbReference>
<evidence type="ECO:0000256" key="4">
    <source>
        <dbReference type="ARBA" id="ARBA00047707"/>
    </source>
</evidence>
<reference evidence="6 7" key="1">
    <citation type="journal article" date="2021" name="Nat. Plants">
        <title>The Taxus genome provides insights into paclitaxel biosynthesis.</title>
        <authorList>
            <person name="Xiong X."/>
            <person name="Gou J."/>
            <person name="Liao Q."/>
            <person name="Li Y."/>
            <person name="Zhou Q."/>
            <person name="Bi G."/>
            <person name="Li C."/>
            <person name="Du R."/>
            <person name="Wang X."/>
            <person name="Sun T."/>
            <person name="Guo L."/>
            <person name="Liang H."/>
            <person name="Lu P."/>
            <person name="Wu Y."/>
            <person name="Zhang Z."/>
            <person name="Ro D.K."/>
            <person name="Shang Y."/>
            <person name="Huang S."/>
            <person name="Yan J."/>
        </authorList>
    </citation>
    <scope>NUCLEOTIDE SEQUENCE [LARGE SCALE GENOMIC DNA]</scope>
    <source>
        <strain evidence="6">Ta-2019</strain>
    </source>
</reference>
<organism evidence="6 7">
    <name type="scientific">Taxus chinensis</name>
    <name type="common">Chinese yew</name>
    <name type="synonym">Taxus wallichiana var. chinensis</name>
    <dbReference type="NCBI Taxonomy" id="29808"/>
    <lineage>
        <taxon>Eukaryota</taxon>
        <taxon>Viridiplantae</taxon>
        <taxon>Streptophyta</taxon>
        <taxon>Embryophyta</taxon>
        <taxon>Tracheophyta</taxon>
        <taxon>Spermatophyta</taxon>
        <taxon>Pinopsida</taxon>
        <taxon>Pinidae</taxon>
        <taxon>Conifers II</taxon>
        <taxon>Cupressales</taxon>
        <taxon>Taxaceae</taxon>
        <taxon>Taxus</taxon>
    </lineage>
</organism>
<dbReference type="InterPro" id="IPR036188">
    <property type="entry name" value="FAD/NAD-bd_sf"/>
</dbReference>
<dbReference type="EC" id="1.14.13.168" evidence="3"/>
<keyword evidence="2" id="KW-0560">Oxidoreductase</keyword>
<dbReference type="PANTHER" id="PTHR43539">
    <property type="entry name" value="FLAVIN-BINDING MONOOXYGENASE-LIKE PROTEIN (AFU_ORTHOLOGUE AFUA_4G09220)"/>
    <property type="match status" value="1"/>
</dbReference>
<dbReference type="SUPFAM" id="SSF51905">
    <property type="entry name" value="FAD/NAD(P)-binding domain"/>
    <property type="match status" value="1"/>
</dbReference>
<comment type="similarity">
    <text evidence="1">Belongs to the FMO family.</text>
</comment>
<comment type="catalytic activity">
    <reaction evidence="4">
        <text>indole-3-pyruvate + NADPH + O2 + H(+) = (indol-3-yl)acetate + CO2 + NADP(+) + H2O</text>
        <dbReference type="Rhea" id="RHEA:34331"/>
        <dbReference type="ChEBI" id="CHEBI:15377"/>
        <dbReference type="ChEBI" id="CHEBI:15378"/>
        <dbReference type="ChEBI" id="CHEBI:15379"/>
        <dbReference type="ChEBI" id="CHEBI:16526"/>
        <dbReference type="ChEBI" id="CHEBI:17640"/>
        <dbReference type="ChEBI" id="CHEBI:30854"/>
        <dbReference type="ChEBI" id="CHEBI:57783"/>
        <dbReference type="ChEBI" id="CHEBI:58349"/>
        <dbReference type="EC" id="1.14.13.168"/>
    </reaction>
</comment>
<comment type="caution">
    <text evidence="6">The sequence shown here is derived from an EMBL/GenBank/DDBJ whole genome shotgun (WGS) entry which is preliminary data.</text>
</comment>
<evidence type="ECO:0000256" key="5">
    <source>
        <dbReference type="SAM" id="Phobius"/>
    </source>
</evidence>
<evidence type="ECO:0000256" key="2">
    <source>
        <dbReference type="ARBA" id="ARBA00023002"/>
    </source>
</evidence>
<sequence length="191" mass="21329">VHVLPREMLGRSTFGLAMWLLKWLPLRVVDFLLLLVAWVMLGDTSRYGLRRPAMGPLELKNKCGKTPVLDVGTLARIREGKIKVFPAIERFTSGGAKFVDEQVKDFDSVILATGYKSNVPTWLKECDFFSEDGFPKTPFPNGWKGESGLYTVGFTRKGLLGASMDASRIAEDISRCWKAEAKQFEGPALLK</sequence>
<keyword evidence="5" id="KW-1133">Transmembrane helix</keyword>
<dbReference type="Gene3D" id="3.50.50.60">
    <property type="entry name" value="FAD/NAD(P)-binding domain"/>
    <property type="match status" value="1"/>
</dbReference>
<proteinExistence type="inferred from homology"/>
<protein>
    <recommendedName>
        <fullName evidence="3">indole-3-pyruvate monooxygenase</fullName>
        <ecNumber evidence="3">1.14.13.168</ecNumber>
    </recommendedName>
</protein>
<evidence type="ECO:0000313" key="7">
    <source>
        <dbReference type="Proteomes" id="UP000824469"/>
    </source>
</evidence>
<dbReference type="OMA" id="DIERCFE"/>
<feature type="transmembrane region" description="Helical" evidence="5">
    <location>
        <begin position="20"/>
        <end position="41"/>
    </location>
</feature>
<dbReference type="EMBL" id="JAHRHJ020000009">
    <property type="protein sequence ID" value="KAH9300426.1"/>
    <property type="molecule type" value="Genomic_DNA"/>
</dbReference>
<feature type="non-terminal residue" evidence="6">
    <location>
        <position position="1"/>
    </location>
</feature>
<dbReference type="Proteomes" id="UP000824469">
    <property type="component" value="Unassembled WGS sequence"/>
</dbReference>
<dbReference type="GO" id="GO:0050660">
    <property type="term" value="F:flavin adenine dinucleotide binding"/>
    <property type="evidence" value="ECO:0007669"/>
    <property type="project" value="TreeGrafter"/>
</dbReference>